<dbReference type="SUPFAM" id="SSF52833">
    <property type="entry name" value="Thioredoxin-like"/>
    <property type="match status" value="1"/>
</dbReference>
<dbReference type="GO" id="GO:0009055">
    <property type="term" value="F:electron transfer activity"/>
    <property type="evidence" value="ECO:0007669"/>
    <property type="project" value="TreeGrafter"/>
</dbReference>
<dbReference type="Pfam" id="PF00462">
    <property type="entry name" value="Glutaredoxin"/>
    <property type="match status" value="1"/>
</dbReference>
<dbReference type="AlphaFoldDB" id="A0A1M6CBK2"/>
<dbReference type="PANTHER" id="PTHR34386:SF1">
    <property type="entry name" value="GLUTAREDOXIN-LIKE PROTEIN NRDH"/>
    <property type="match status" value="1"/>
</dbReference>
<gene>
    <name evidence="2" type="ORF">SAMN02745751_00643</name>
</gene>
<dbReference type="PROSITE" id="PS51354">
    <property type="entry name" value="GLUTAREDOXIN_2"/>
    <property type="match status" value="1"/>
</dbReference>
<dbReference type="Proteomes" id="UP000184052">
    <property type="component" value="Unassembled WGS sequence"/>
</dbReference>
<proteinExistence type="predicted"/>
<name>A0A1M6CBK2_9FIRM</name>
<dbReference type="InterPro" id="IPR002109">
    <property type="entry name" value="Glutaredoxin"/>
</dbReference>
<dbReference type="PROSITE" id="PS50404">
    <property type="entry name" value="GST_NTER"/>
    <property type="match status" value="1"/>
</dbReference>
<dbReference type="EMBL" id="FQZL01000005">
    <property type="protein sequence ID" value="SHI58098.1"/>
    <property type="molecule type" value="Genomic_DNA"/>
</dbReference>
<sequence length="74" mass="8306">MAKVVVYSSNTCPHCVSAKDYLKEKGVEFEEKNVSTDMEARKELMGMGYMGVPIIMVDDEVVEGFNRAKLDELV</sequence>
<protein>
    <submittedName>
        <fullName evidence="2">Glutaredoxin-like protein, YruB-family</fullName>
    </submittedName>
</protein>
<dbReference type="GO" id="GO:0045454">
    <property type="term" value="P:cell redox homeostasis"/>
    <property type="evidence" value="ECO:0007669"/>
    <property type="project" value="TreeGrafter"/>
</dbReference>
<dbReference type="InterPro" id="IPR004045">
    <property type="entry name" value="Glutathione_S-Trfase_N"/>
</dbReference>
<dbReference type="PANTHER" id="PTHR34386">
    <property type="entry name" value="GLUTAREDOXIN"/>
    <property type="match status" value="1"/>
</dbReference>
<feature type="domain" description="GST N-terminal" evidence="1">
    <location>
        <begin position="2"/>
        <end position="74"/>
    </location>
</feature>
<organism evidence="2 3">
    <name type="scientific">Dethiosulfatibacter aminovorans DSM 17477</name>
    <dbReference type="NCBI Taxonomy" id="1121476"/>
    <lineage>
        <taxon>Bacteria</taxon>
        <taxon>Bacillati</taxon>
        <taxon>Bacillota</taxon>
        <taxon>Tissierellia</taxon>
        <taxon>Dethiosulfatibacter</taxon>
    </lineage>
</organism>
<evidence type="ECO:0000313" key="2">
    <source>
        <dbReference type="EMBL" id="SHI58098.1"/>
    </source>
</evidence>
<evidence type="ECO:0000313" key="3">
    <source>
        <dbReference type="Proteomes" id="UP000184052"/>
    </source>
</evidence>
<dbReference type="Gene3D" id="3.40.30.10">
    <property type="entry name" value="Glutaredoxin"/>
    <property type="match status" value="1"/>
</dbReference>
<evidence type="ECO:0000259" key="1">
    <source>
        <dbReference type="PROSITE" id="PS50404"/>
    </source>
</evidence>
<accession>A0A1M6CBK2</accession>
<dbReference type="InterPro" id="IPR011767">
    <property type="entry name" value="GLR_AS"/>
</dbReference>
<dbReference type="PROSITE" id="PS00195">
    <property type="entry name" value="GLUTAREDOXIN_1"/>
    <property type="match status" value="1"/>
</dbReference>
<dbReference type="OrthoDB" id="3174166at2"/>
<dbReference type="RefSeq" id="WP_073047011.1">
    <property type="nucleotide sequence ID" value="NZ_FQZL01000005.1"/>
</dbReference>
<dbReference type="InterPro" id="IPR036249">
    <property type="entry name" value="Thioredoxin-like_sf"/>
</dbReference>
<keyword evidence="3" id="KW-1185">Reference proteome</keyword>
<dbReference type="InterPro" id="IPR051548">
    <property type="entry name" value="Grx-like_ET"/>
</dbReference>
<dbReference type="CDD" id="cd02976">
    <property type="entry name" value="NrdH"/>
    <property type="match status" value="1"/>
</dbReference>
<dbReference type="STRING" id="1121476.SAMN02745751_00643"/>
<reference evidence="2 3" key="1">
    <citation type="submission" date="2016-11" db="EMBL/GenBank/DDBJ databases">
        <authorList>
            <person name="Jaros S."/>
            <person name="Januszkiewicz K."/>
            <person name="Wedrychowicz H."/>
        </authorList>
    </citation>
    <scope>NUCLEOTIDE SEQUENCE [LARGE SCALE GENOMIC DNA]</scope>
    <source>
        <strain evidence="2 3">DSM 17477</strain>
    </source>
</reference>